<protein>
    <submittedName>
        <fullName evidence="2">Uncharacterized protein</fullName>
    </submittedName>
</protein>
<dbReference type="Proteomes" id="UP001458880">
    <property type="component" value="Unassembled WGS sequence"/>
</dbReference>
<feature type="region of interest" description="Disordered" evidence="1">
    <location>
        <begin position="28"/>
        <end position="99"/>
    </location>
</feature>
<sequence length="122" mass="13960">MKSKTIFLNEVFYLEVIDKPKSNLLDETLENCPTPTPTPRRVNKLKEDFPSDHITSPRRFLDQVEAKDRIGHIDNTPRKTPSSSKPNNSRNPLTGVEVSDALKKPIGRRRVYVIVCLLIMCE</sequence>
<proteinExistence type="predicted"/>
<keyword evidence="3" id="KW-1185">Reference proteome</keyword>
<feature type="compositionally biased region" description="Basic and acidic residues" evidence="1">
    <location>
        <begin position="59"/>
        <end position="77"/>
    </location>
</feature>
<dbReference type="EMBL" id="JASPKY010000112">
    <property type="protein sequence ID" value="KAK9736537.1"/>
    <property type="molecule type" value="Genomic_DNA"/>
</dbReference>
<dbReference type="AlphaFoldDB" id="A0AAW1LRC5"/>
<comment type="caution">
    <text evidence="2">The sequence shown here is derived from an EMBL/GenBank/DDBJ whole genome shotgun (WGS) entry which is preliminary data.</text>
</comment>
<name>A0AAW1LRC5_POPJA</name>
<accession>A0AAW1LRC5</accession>
<evidence type="ECO:0000256" key="1">
    <source>
        <dbReference type="SAM" id="MobiDB-lite"/>
    </source>
</evidence>
<feature type="compositionally biased region" description="Low complexity" evidence="1">
    <location>
        <begin position="78"/>
        <end position="92"/>
    </location>
</feature>
<evidence type="ECO:0000313" key="2">
    <source>
        <dbReference type="EMBL" id="KAK9736537.1"/>
    </source>
</evidence>
<reference evidence="2 3" key="1">
    <citation type="journal article" date="2024" name="BMC Genomics">
        <title>De novo assembly and annotation of Popillia japonica's genome with initial clues to its potential as an invasive pest.</title>
        <authorList>
            <person name="Cucini C."/>
            <person name="Boschi S."/>
            <person name="Funari R."/>
            <person name="Cardaioli E."/>
            <person name="Iannotti N."/>
            <person name="Marturano G."/>
            <person name="Paoli F."/>
            <person name="Bruttini M."/>
            <person name="Carapelli A."/>
            <person name="Frati F."/>
            <person name="Nardi F."/>
        </authorList>
    </citation>
    <scope>NUCLEOTIDE SEQUENCE [LARGE SCALE GENOMIC DNA]</scope>
    <source>
        <strain evidence="2">DMR45628</strain>
    </source>
</reference>
<organism evidence="2 3">
    <name type="scientific">Popillia japonica</name>
    <name type="common">Japanese beetle</name>
    <dbReference type="NCBI Taxonomy" id="7064"/>
    <lineage>
        <taxon>Eukaryota</taxon>
        <taxon>Metazoa</taxon>
        <taxon>Ecdysozoa</taxon>
        <taxon>Arthropoda</taxon>
        <taxon>Hexapoda</taxon>
        <taxon>Insecta</taxon>
        <taxon>Pterygota</taxon>
        <taxon>Neoptera</taxon>
        <taxon>Endopterygota</taxon>
        <taxon>Coleoptera</taxon>
        <taxon>Polyphaga</taxon>
        <taxon>Scarabaeiformia</taxon>
        <taxon>Scarabaeidae</taxon>
        <taxon>Rutelinae</taxon>
        <taxon>Popillia</taxon>
    </lineage>
</organism>
<evidence type="ECO:0000313" key="3">
    <source>
        <dbReference type="Proteomes" id="UP001458880"/>
    </source>
</evidence>
<gene>
    <name evidence="2" type="ORF">QE152_g12405</name>
</gene>